<evidence type="ECO:0000259" key="1">
    <source>
        <dbReference type="Pfam" id="PF00535"/>
    </source>
</evidence>
<dbReference type="Gene3D" id="3.90.550.10">
    <property type="entry name" value="Spore Coat Polysaccharide Biosynthesis Protein SpsA, Chain A"/>
    <property type="match status" value="1"/>
</dbReference>
<accession>A0A1F8HB64</accession>
<feature type="domain" description="Glycosyltransferase 2-like" evidence="1">
    <location>
        <begin position="3"/>
        <end position="122"/>
    </location>
</feature>
<reference evidence="2 3" key="1">
    <citation type="journal article" date="2016" name="Nat. Commun.">
        <title>Thousands of microbial genomes shed light on interconnected biogeochemical processes in an aquifer system.</title>
        <authorList>
            <person name="Anantharaman K."/>
            <person name="Brown C.T."/>
            <person name="Hug L.A."/>
            <person name="Sharon I."/>
            <person name="Castelle C.J."/>
            <person name="Probst A.J."/>
            <person name="Thomas B.C."/>
            <person name="Singh A."/>
            <person name="Wilkins M.J."/>
            <person name="Karaoz U."/>
            <person name="Brodie E.L."/>
            <person name="Williams K.H."/>
            <person name="Hubbard S.S."/>
            <person name="Banfield J.F."/>
        </authorList>
    </citation>
    <scope>NUCLEOTIDE SEQUENCE [LARGE SCALE GENOMIC DNA]</scope>
</reference>
<organism evidence="2 3">
    <name type="scientific">Candidatus Yanofskybacteria bacterium RIFCSPLOWO2_02_FULL_47_9b</name>
    <dbReference type="NCBI Taxonomy" id="1802708"/>
    <lineage>
        <taxon>Bacteria</taxon>
        <taxon>Candidatus Yanofskyibacteriota</taxon>
    </lineage>
</organism>
<dbReference type="AlphaFoldDB" id="A0A1F8HB64"/>
<dbReference type="EMBL" id="MGKW01000003">
    <property type="protein sequence ID" value="OGN34843.1"/>
    <property type="molecule type" value="Genomic_DNA"/>
</dbReference>
<evidence type="ECO:0000313" key="3">
    <source>
        <dbReference type="Proteomes" id="UP000178155"/>
    </source>
</evidence>
<dbReference type="SUPFAM" id="SSF53448">
    <property type="entry name" value="Nucleotide-diphospho-sugar transferases"/>
    <property type="match status" value="1"/>
</dbReference>
<dbReference type="InterPro" id="IPR029044">
    <property type="entry name" value="Nucleotide-diphossugar_trans"/>
</dbReference>
<dbReference type="Pfam" id="PF11397">
    <property type="entry name" value="GlcNAc"/>
    <property type="match status" value="1"/>
</dbReference>
<evidence type="ECO:0000313" key="2">
    <source>
        <dbReference type="EMBL" id="OGN34843.1"/>
    </source>
</evidence>
<sequence>MLSIIIVNYKQPELLRLCLKSLKRTIHPDFDHEIIVMDSASSVETRNVATEEFLGVRYFPFKQNVGYTHMVNEGISIAKGDAFFIMNSDIIPLENSIENLYAHLKSDSKIGLIGPQLLNFNGTPQQSCFRYYTPLTIVYRRTPLGWLPFGHRALARFYMQDQDLSKTCPADWLSGSALMGSVAAARRVGPMDPSLFLYMSDVDWPRRFWENGYQVLFEPSAQMYHYHHRHSRSWLGMFDAIFNRQTHQHIHDALRYFKKYGLKTFSHVQ</sequence>
<dbReference type="InterPro" id="IPR001173">
    <property type="entry name" value="Glyco_trans_2-like"/>
</dbReference>
<dbReference type="PANTHER" id="PTHR43179">
    <property type="entry name" value="RHAMNOSYLTRANSFERASE WBBL"/>
    <property type="match status" value="1"/>
</dbReference>
<dbReference type="Proteomes" id="UP000178155">
    <property type="component" value="Unassembled WGS sequence"/>
</dbReference>
<dbReference type="InterPro" id="IPR021067">
    <property type="entry name" value="Glycosyltransferase"/>
</dbReference>
<comment type="caution">
    <text evidence="2">The sequence shown here is derived from an EMBL/GenBank/DDBJ whole genome shotgun (WGS) entry which is preliminary data.</text>
</comment>
<gene>
    <name evidence="2" type="ORF">A3I39_03290</name>
</gene>
<proteinExistence type="predicted"/>
<dbReference type="Pfam" id="PF00535">
    <property type="entry name" value="Glycos_transf_2"/>
    <property type="match status" value="1"/>
</dbReference>
<dbReference type="PANTHER" id="PTHR43179:SF7">
    <property type="entry name" value="RHAMNOSYLTRANSFERASE WBBL"/>
    <property type="match status" value="1"/>
</dbReference>
<protein>
    <recommendedName>
        <fullName evidence="1">Glycosyltransferase 2-like domain-containing protein</fullName>
    </recommendedName>
</protein>
<name>A0A1F8HB64_9BACT</name>